<dbReference type="SUPFAM" id="SSF53474">
    <property type="entry name" value="alpha/beta-Hydrolases"/>
    <property type="match status" value="1"/>
</dbReference>
<dbReference type="InterPro" id="IPR029058">
    <property type="entry name" value="AB_hydrolase_fold"/>
</dbReference>
<dbReference type="PATRIC" id="fig|1308866.3.peg.931"/>
<dbReference type="Pfam" id="PF20434">
    <property type="entry name" value="BD-FAE"/>
    <property type="match status" value="1"/>
</dbReference>
<protein>
    <submittedName>
        <fullName evidence="3">Esterase/lipase-like protein</fullName>
    </submittedName>
</protein>
<comment type="caution">
    <text evidence="3">The sequence shown here is derived from an EMBL/GenBank/DDBJ whole genome shotgun (WGS) entry which is preliminary data.</text>
</comment>
<dbReference type="RefSeq" id="WP_003466004.1">
    <property type="nucleotide sequence ID" value="NZ_APML01000019.1"/>
</dbReference>
<gene>
    <name evidence="3" type="ORF">J416_04618</name>
</gene>
<dbReference type="STRING" id="1308866.J416_04618"/>
<keyword evidence="1" id="KW-0378">Hydrolase</keyword>
<dbReference type="Proteomes" id="UP000012283">
    <property type="component" value="Unassembled WGS sequence"/>
</dbReference>
<evidence type="ECO:0000313" key="3">
    <source>
        <dbReference type="EMBL" id="ENH97272.1"/>
    </source>
</evidence>
<dbReference type="PANTHER" id="PTHR48081">
    <property type="entry name" value="AB HYDROLASE SUPERFAMILY PROTEIN C4A8.06C"/>
    <property type="match status" value="1"/>
</dbReference>
<dbReference type="eggNOG" id="COG0657">
    <property type="taxonomic scope" value="Bacteria"/>
</dbReference>
<proteinExistence type="predicted"/>
<evidence type="ECO:0000256" key="1">
    <source>
        <dbReference type="ARBA" id="ARBA00022801"/>
    </source>
</evidence>
<dbReference type="InterPro" id="IPR049492">
    <property type="entry name" value="BD-FAE-like_dom"/>
</dbReference>
<dbReference type="AlphaFoldDB" id="N4WM72"/>
<dbReference type="InterPro" id="IPR050300">
    <property type="entry name" value="GDXG_lipolytic_enzyme"/>
</dbReference>
<name>N4WM72_9BACI</name>
<accession>N4WM72</accession>
<sequence>MKVLTQEECNQEDVDVNEACPSMTTYLLSDAPNAPMIIVIPGGAYHHRAYHEGEPVAKWLNQAGYHACVLRYHVAPFHYPIQLQDGQYAIRYVRYHLPNWGISSQSKVGVLGFSAGGHLAAMLSTMFDDGIESPEDPIERQSSRPDFQILCYPVITMGEYTHEGSKQNLLGETQDASIIKQLSCENLVSDHTPPAFIWSTAEDQAVSSMNSLLYVQALQKRSIPYDLHIYQEGRHGLGLANDQHHTRTWKDACLDWMEHYIK</sequence>
<dbReference type="OrthoDB" id="9794725at2"/>
<organism evidence="3 4">
    <name type="scientific">Gracilibacillus halophilus YIM-C55.5</name>
    <dbReference type="NCBI Taxonomy" id="1308866"/>
    <lineage>
        <taxon>Bacteria</taxon>
        <taxon>Bacillati</taxon>
        <taxon>Bacillota</taxon>
        <taxon>Bacilli</taxon>
        <taxon>Bacillales</taxon>
        <taxon>Bacillaceae</taxon>
        <taxon>Gracilibacillus</taxon>
    </lineage>
</organism>
<keyword evidence="4" id="KW-1185">Reference proteome</keyword>
<dbReference type="Gene3D" id="3.40.50.1820">
    <property type="entry name" value="alpha/beta hydrolase"/>
    <property type="match status" value="1"/>
</dbReference>
<dbReference type="PANTHER" id="PTHR48081:SF6">
    <property type="entry name" value="PEPTIDASE S9 PROLYL OLIGOPEPTIDASE CATALYTIC DOMAIN-CONTAINING PROTEIN"/>
    <property type="match status" value="1"/>
</dbReference>
<evidence type="ECO:0000313" key="4">
    <source>
        <dbReference type="Proteomes" id="UP000012283"/>
    </source>
</evidence>
<feature type="domain" description="BD-FAE-like" evidence="2">
    <location>
        <begin position="33"/>
        <end position="216"/>
    </location>
</feature>
<dbReference type="EMBL" id="APML01000019">
    <property type="protein sequence ID" value="ENH97272.1"/>
    <property type="molecule type" value="Genomic_DNA"/>
</dbReference>
<evidence type="ECO:0000259" key="2">
    <source>
        <dbReference type="Pfam" id="PF20434"/>
    </source>
</evidence>
<reference evidence="3 4" key="1">
    <citation type="submission" date="2013-03" db="EMBL/GenBank/DDBJ databases">
        <title>Draft genome sequence of Gracibacillus halophilus YIM-C55.5, a moderately halophilic and thermophilic organism from the Xiaochaidamu salt lake.</title>
        <authorList>
            <person name="Sugumar T."/>
            <person name="Polireddy D.R."/>
            <person name="Antony A."/>
            <person name="Madhava Y.R."/>
            <person name="Sivakumar N."/>
        </authorList>
    </citation>
    <scope>NUCLEOTIDE SEQUENCE [LARGE SCALE GENOMIC DNA]</scope>
    <source>
        <strain evidence="3 4">YIM-C55.5</strain>
    </source>
</reference>
<dbReference type="GO" id="GO:0016787">
    <property type="term" value="F:hydrolase activity"/>
    <property type="evidence" value="ECO:0007669"/>
    <property type="project" value="UniProtKB-KW"/>
</dbReference>